<name>A0A8T2PSF6_9TELE</name>
<accession>A0A8T2PSF6</accession>
<protein>
    <submittedName>
        <fullName evidence="2">Uncharacterized protein</fullName>
    </submittedName>
</protein>
<proteinExistence type="predicted"/>
<comment type="caution">
    <text evidence="2">The sequence shown here is derived from an EMBL/GenBank/DDBJ whole genome shotgun (WGS) entry which is preliminary data.</text>
</comment>
<evidence type="ECO:0000256" key="1">
    <source>
        <dbReference type="SAM" id="MobiDB-lite"/>
    </source>
</evidence>
<reference evidence="2" key="1">
    <citation type="thesis" date="2021" institute="BYU ScholarsArchive" country="Provo, UT, USA">
        <title>Applications of and Algorithms for Genome Assembly and Genomic Analyses with an Emphasis on Marine Teleosts.</title>
        <authorList>
            <person name="Pickett B.D."/>
        </authorList>
    </citation>
    <scope>NUCLEOTIDE SEQUENCE</scope>
    <source>
        <strain evidence="2">HI-2016</strain>
    </source>
</reference>
<dbReference type="AlphaFoldDB" id="A0A8T2PSF6"/>
<evidence type="ECO:0000313" key="2">
    <source>
        <dbReference type="EMBL" id="KAG9354352.1"/>
    </source>
</evidence>
<organism evidence="2 3">
    <name type="scientific">Albula glossodonta</name>
    <name type="common">roundjaw bonefish</name>
    <dbReference type="NCBI Taxonomy" id="121402"/>
    <lineage>
        <taxon>Eukaryota</taxon>
        <taxon>Metazoa</taxon>
        <taxon>Chordata</taxon>
        <taxon>Craniata</taxon>
        <taxon>Vertebrata</taxon>
        <taxon>Euteleostomi</taxon>
        <taxon>Actinopterygii</taxon>
        <taxon>Neopterygii</taxon>
        <taxon>Teleostei</taxon>
        <taxon>Albuliformes</taxon>
        <taxon>Albulidae</taxon>
        <taxon>Albula</taxon>
    </lineage>
</organism>
<keyword evidence="3" id="KW-1185">Reference proteome</keyword>
<dbReference type="Proteomes" id="UP000824540">
    <property type="component" value="Unassembled WGS sequence"/>
</dbReference>
<feature type="region of interest" description="Disordered" evidence="1">
    <location>
        <begin position="1"/>
        <end position="74"/>
    </location>
</feature>
<dbReference type="EMBL" id="JAFBMS010000002">
    <property type="protein sequence ID" value="KAG9354352.1"/>
    <property type="molecule type" value="Genomic_DNA"/>
</dbReference>
<sequence>MNTGQTRDLLKEPVSCRLERQSVSKASRAEQSRPGQGRAGQSCAGQGWSREPPPVPTLGPSFSALTPLLMSDEE</sequence>
<evidence type="ECO:0000313" key="3">
    <source>
        <dbReference type="Proteomes" id="UP000824540"/>
    </source>
</evidence>
<gene>
    <name evidence="2" type="ORF">JZ751_001058</name>
</gene>
<feature type="compositionally biased region" description="Basic and acidic residues" evidence="1">
    <location>
        <begin position="17"/>
        <end position="31"/>
    </location>
</feature>